<feature type="transmembrane region" description="Helical" evidence="1">
    <location>
        <begin position="194"/>
        <end position="215"/>
    </location>
</feature>
<keyword evidence="1" id="KW-0812">Transmembrane</keyword>
<proteinExistence type="predicted"/>
<feature type="transmembrane region" description="Helical" evidence="1">
    <location>
        <begin position="155"/>
        <end position="182"/>
    </location>
</feature>
<evidence type="ECO:0000313" key="3">
    <source>
        <dbReference type="Proteomes" id="UP001172217"/>
    </source>
</evidence>
<evidence type="ECO:0000256" key="1">
    <source>
        <dbReference type="SAM" id="Phobius"/>
    </source>
</evidence>
<dbReference type="EMBL" id="JAUJQL010000023">
    <property type="protein sequence ID" value="MDN7527675.1"/>
    <property type="molecule type" value="Genomic_DNA"/>
</dbReference>
<accession>A0ABT8P341</accession>
<comment type="caution">
    <text evidence="2">The sequence shown here is derived from an EMBL/GenBank/DDBJ whole genome shotgun (WGS) entry which is preliminary data.</text>
</comment>
<name>A0ABT8P341_9BURK</name>
<feature type="transmembrane region" description="Helical" evidence="1">
    <location>
        <begin position="114"/>
        <end position="135"/>
    </location>
</feature>
<keyword evidence="3" id="KW-1185">Reference proteome</keyword>
<dbReference type="Proteomes" id="UP001172217">
    <property type="component" value="Unassembled WGS sequence"/>
</dbReference>
<reference evidence="2" key="1">
    <citation type="submission" date="2023-07" db="EMBL/GenBank/DDBJ databases">
        <title>A collection of bacterial strains from the Burkholderia cepacia Research Laboratory and Repository.</title>
        <authorList>
            <person name="Lipuma J."/>
            <person name="Spilker T."/>
            <person name="Caverly L."/>
        </authorList>
    </citation>
    <scope>NUCLEOTIDE SEQUENCE</scope>
    <source>
        <strain evidence="2">AU45194</strain>
    </source>
</reference>
<sequence length="221" mass="23724">MLDVEASFEKLLGRQPTEREVQSLYRVKNALNIRDNDALWLVLMALESYDALYRKYPAMISDHVGKILDEQRVAMAAIADAETKKALGTLADAVSKTSERVAVRLVDASRWLSWGWAWFAFAAFGTLCVFVGFVLGSGRLPYWAVPTAGDGPLTMILGALARTPAGWLAAAGGAAAAVGAAWRARDDLRAGRRLGLLAGCIGLLAASAAFLWPLVAAVKLF</sequence>
<protein>
    <submittedName>
        <fullName evidence="2">Uncharacterized protein</fullName>
    </submittedName>
</protein>
<keyword evidence="1" id="KW-1133">Transmembrane helix</keyword>
<evidence type="ECO:0000313" key="2">
    <source>
        <dbReference type="EMBL" id="MDN7527675.1"/>
    </source>
</evidence>
<keyword evidence="1" id="KW-0472">Membrane</keyword>
<gene>
    <name evidence="2" type="ORF">QZM70_32505</name>
</gene>
<dbReference type="RefSeq" id="WP_179841157.1">
    <property type="nucleotide sequence ID" value="NZ_JAUJQL010000023.1"/>
</dbReference>
<organism evidence="2 3">
    <name type="scientific">Burkholderia orbicola</name>
    <dbReference type="NCBI Taxonomy" id="2978683"/>
    <lineage>
        <taxon>Bacteria</taxon>
        <taxon>Pseudomonadati</taxon>
        <taxon>Pseudomonadota</taxon>
        <taxon>Betaproteobacteria</taxon>
        <taxon>Burkholderiales</taxon>
        <taxon>Burkholderiaceae</taxon>
        <taxon>Burkholderia</taxon>
        <taxon>Burkholderia cepacia complex</taxon>
    </lineage>
</organism>